<keyword evidence="9" id="KW-1185">Reference proteome</keyword>
<reference evidence="8" key="1">
    <citation type="journal article" date="2020" name="Stud. Mycol.">
        <title>101 Dothideomycetes genomes: a test case for predicting lifestyles and emergence of pathogens.</title>
        <authorList>
            <person name="Haridas S."/>
            <person name="Albert R."/>
            <person name="Binder M."/>
            <person name="Bloem J."/>
            <person name="Labutti K."/>
            <person name="Salamov A."/>
            <person name="Andreopoulos B."/>
            <person name="Baker S."/>
            <person name="Barry K."/>
            <person name="Bills G."/>
            <person name="Bluhm B."/>
            <person name="Cannon C."/>
            <person name="Castanera R."/>
            <person name="Culley D."/>
            <person name="Daum C."/>
            <person name="Ezra D."/>
            <person name="Gonzalez J."/>
            <person name="Henrissat B."/>
            <person name="Kuo A."/>
            <person name="Liang C."/>
            <person name="Lipzen A."/>
            <person name="Lutzoni F."/>
            <person name="Magnuson J."/>
            <person name="Mondo S."/>
            <person name="Nolan M."/>
            <person name="Ohm R."/>
            <person name="Pangilinan J."/>
            <person name="Park H.-J."/>
            <person name="Ramirez L."/>
            <person name="Alfaro M."/>
            <person name="Sun H."/>
            <person name="Tritt A."/>
            <person name="Yoshinaga Y."/>
            <person name="Zwiers L.-H."/>
            <person name="Turgeon B."/>
            <person name="Goodwin S."/>
            <person name="Spatafora J."/>
            <person name="Crous P."/>
            <person name="Grigoriev I."/>
        </authorList>
    </citation>
    <scope>NUCLEOTIDE SEQUENCE</scope>
    <source>
        <strain evidence="8">CBS 122681</strain>
    </source>
</reference>
<evidence type="ECO:0000313" key="8">
    <source>
        <dbReference type="EMBL" id="KAF2660934.1"/>
    </source>
</evidence>
<keyword evidence="4" id="KW-0862">Zinc</keyword>
<dbReference type="PANTHER" id="PTHR24379:SF121">
    <property type="entry name" value="C2H2-TYPE DOMAIN-CONTAINING PROTEIN"/>
    <property type="match status" value="1"/>
</dbReference>
<accession>A0A6A6TQP7</accession>
<dbReference type="EMBL" id="MU004296">
    <property type="protein sequence ID" value="KAF2660934.1"/>
    <property type="molecule type" value="Genomic_DNA"/>
</dbReference>
<keyword evidence="3 5" id="KW-0863">Zinc-finger</keyword>
<sequence length="474" mass="53852">MSGKGFNRFALLDEGDDSLNTPRPVLGTKKDPNAKPALDLDAGDWQEVKSRGAQPKKTGILVIHDENKPPPHARGRQSSKPLRRISNGTAEPPSPLSPAGLNESDKHFNQYENWCGVCNHRFANKTALQSHVKQSPNHQNYCNLCKRVFKDRNGLQNHVDHATGHDVFCNLCLSAFNDKWGLRNHFENNYSVGHEFACLTCLKGFESHEKMETHLRTAPKHVSCNTCHVKFKDQDARDEHWRNTTKHKHCLQPGCDFDGRDAAQLEKHIQEDHFLCAGCHLVFPSATKLSLHLESCGLTKRCSGCDRSFPAQDLEAHRISCFPCQQCSYWTDIEEDFNKHVNEHNKAVENCYLCSTPMQTQTLLIKHLETGKCPHIPDPAFLTRLLGRWWYSALYMDLDIHAQIRQGRLEMKEMMGWMKDGVLDPYMCRAGGCGKTFSRFSSLVFHAESGECEWDVAKLGLDRLEKEVKSGLRT</sequence>
<protein>
    <recommendedName>
        <fullName evidence="7">C2H2-type domain-containing protein</fullName>
    </recommendedName>
</protein>
<proteinExistence type="predicted"/>
<dbReference type="PROSITE" id="PS50157">
    <property type="entry name" value="ZINC_FINGER_C2H2_2"/>
    <property type="match status" value="2"/>
</dbReference>
<dbReference type="InterPro" id="IPR013087">
    <property type="entry name" value="Znf_C2H2_type"/>
</dbReference>
<keyword evidence="1" id="KW-0479">Metal-binding</keyword>
<evidence type="ECO:0000256" key="2">
    <source>
        <dbReference type="ARBA" id="ARBA00022737"/>
    </source>
</evidence>
<feature type="domain" description="C2H2-type" evidence="7">
    <location>
        <begin position="196"/>
        <end position="226"/>
    </location>
</feature>
<evidence type="ECO:0000259" key="7">
    <source>
        <dbReference type="PROSITE" id="PS50157"/>
    </source>
</evidence>
<evidence type="ECO:0000256" key="5">
    <source>
        <dbReference type="PROSITE-ProRule" id="PRU00042"/>
    </source>
</evidence>
<dbReference type="OrthoDB" id="6105938at2759"/>
<evidence type="ECO:0000313" key="9">
    <source>
        <dbReference type="Proteomes" id="UP000799324"/>
    </source>
</evidence>
<dbReference type="Pfam" id="PF12874">
    <property type="entry name" value="zf-met"/>
    <property type="match status" value="1"/>
</dbReference>
<feature type="compositionally biased region" description="Basic residues" evidence="6">
    <location>
        <begin position="71"/>
        <end position="83"/>
    </location>
</feature>
<feature type="region of interest" description="Disordered" evidence="6">
    <location>
        <begin position="1"/>
        <end position="103"/>
    </location>
</feature>
<name>A0A6A6TQP7_9PLEO</name>
<dbReference type="GO" id="GO:0008270">
    <property type="term" value="F:zinc ion binding"/>
    <property type="evidence" value="ECO:0007669"/>
    <property type="project" value="UniProtKB-KW"/>
</dbReference>
<feature type="domain" description="C2H2-type" evidence="7">
    <location>
        <begin position="426"/>
        <end position="446"/>
    </location>
</feature>
<evidence type="ECO:0000256" key="4">
    <source>
        <dbReference type="ARBA" id="ARBA00022833"/>
    </source>
</evidence>
<dbReference type="Proteomes" id="UP000799324">
    <property type="component" value="Unassembled WGS sequence"/>
</dbReference>
<dbReference type="AlphaFoldDB" id="A0A6A6TQP7"/>
<dbReference type="SMART" id="SM00355">
    <property type="entry name" value="ZnF_C2H2"/>
    <property type="match status" value="9"/>
</dbReference>
<evidence type="ECO:0000256" key="3">
    <source>
        <dbReference type="ARBA" id="ARBA00022771"/>
    </source>
</evidence>
<evidence type="ECO:0000256" key="1">
    <source>
        <dbReference type="ARBA" id="ARBA00022723"/>
    </source>
</evidence>
<dbReference type="Gene3D" id="3.30.160.60">
    <property type="entry name" value="Classic Zinc Finger"/>
    <property type="match status" value="2"/>
</dbReference>
<gene>
    <name evidence="8" type="ORF">K491DRAFT_588063</name>
</gene>
<dbReference type="PANTHER" id="PTHR24379">
    <property type="entry name" value="KRAB AND ZINC FINGER DOMAIN-CONTAINING"/>
    <property type="match status" value="1"/>
</dbReference>
<evidence type="ECO:0000256" key="6">
    <source>
        <dbReference type="SAM" id="MobiDB-lite"/>
    </source>
</evidence>
<keyword evidence="2" id="KW-0677">Repeat</keyword>
<organism evidence="8 9">
    <name type="scientific">Lophiostoma macrostomum CBS 122681</name>
    <dbReference type="NCBI Taxonomy" id="1314788"/>
    <lineage>
        <taxon>Eukaryota</taxon>
        <taxon>Fungi</taxon>
        <taxon>Dikarya</taxon>
        <taxon>Ascomycota</taxon>
        <taxon>Pezizomycotina</taxon>
        <taxon>Dothideomycetes</taxon>
        <taxon>Pleosporomycetidae</taxon>
        <taxon>Pleosporales</taxon>
        <taxon>Lophiostomataceae</taxon>
        <taxon>Lophiostoma</taxon>
    </lineage>
</organism>